<reference evidence="2" key="1">
    <citation type="journal article" date="2013" name="Nature">
        <title>Pan genome of the phytoplankton Emiliania underpins its global distribution.</title>
        <authorList>
            <person name="Read B.A."/>
            <person name="Kegel J."/>
            <person name="Klute M.J."/>
            <person name="Kuo A."/>
            <person name="Lefebvre S.C."/>
            <person name="Maumus F."/>
            <person name="Mayer C."/>
            <person name="Miller J."/>
            <person name="Monier A."/>
            <person name="Salamov A."/>
            <person name="Young J."/>
            <person name="Aguilar M."/>
            <person name="Claverie J.M."/>
            <person name="Frickenhaus S."/>
            <person name="Gonzalez K."/>
            <person name="Herman E.K."/>
            <person name="Lin Y.C."/>
            <person name="Napier J."/>
            <person name="Ogata H."/>
            <person name="Sarno A.F."/>
            <person name="Shmutz J."/>
            <person name="Schroeder D."/>
            <person name="de Vargas C."/>
            <person name="Verret F."/>
            <person name="von Dassow P."/>
            <person name="Valentin K."/>
            <person name="Van de Peer Y."/>
            <person name="Wheeler G."/>
            <person name="Dacks J.B."/>
            <person name="Delwiche C.F."/>
            <person name="Dyhrman S.T."/>
            <person name="Glockner G."/>
            <person name="John U."/>
            <person name="Richards T."/>
            <person name="Worden A.Z."/>
            <person name="Zhang X."/>
            <person name="Grigoriev I.V."/>
            <person name="Allen A.E."/>
            <person name="Bidle K."/>
            <person name="Borodovsky M."/>
            <person name="Bowler C."/>
            <person name="Brownlee C."/>
            <person name="Cock J.M."/>
            <person name="Elias M."/>
            <person name="Gladyshev V.N."/>
            <person name="Groth M."/>
            <person name="Guda C."/>
            <person name="Hadaegh A."/>
            <person name="Iglesias-Rodriguez M.D."/>
            <person name="Jenkins J."/>
            <person name="Jones B.M."/>
            <person name="Lawson T."/>
            <person name="Leese F."/>
            <person name="Lindquist E."/>
            <person name="Lobanov A."/>
            <person name="Lomsadze A."/>
            <person name="Malik S.B."/>
            <person name="Marsh M.E."/>
            <person name="Mackinder L."/>
            <person name="Mock T."/>
            <person name="Mueller-Roeber B."/>
            <person name="Pagarete A."/>
            <person name="Parker M."/>
            <person name="Probert I."/>
            <person name="Quesneville H."/>
            <person name="Raines C."/>
            <person name="Rensing S.A."/>
            <person name="Riano-Pachon D.M."/>
            <person name="Richier S."/>
            <person name="Rokitta S."/>
            <person name="Shiraiwa Y."/>
            <person name="Soanes D.M."/>
            <person name="van der Giezen M."/>
            <person name="Wahlund T.M."/>
            <person name="Williams B."/>
            <person name="Wilson W."/>
            <person name="Wolfe G."/>
            <person name="Wurch L.L."/>
        </authorList>
    </citation>
    <scope>NUCLEOTIDE SEQUENCE</scope>
</reference>
<accession>A0A0D3KM53</accession>
<organism evidence="1 2">
    <name type="scientific">Emiliania huxleyi (strain CCMP1516)</name>
    <dbReference type="NCBI Taxonomy" id="280463"/>
    <lineage>
        <taxon>Eukaryota</taxon>
        <taxon>Haptista</taxon>
        <taxon>Haptophyta</taxon>
        <taxon>Prymnesiophyceae</taxon>
        <taxon>Isochrysidales</taxon>
        <taxon>Noelaerhabdaceae</taxon>
        <taxon>Emiliania</taxon>
    </lineage>
</organism>
<reference evidence="1" key="2">
    <citation type="submission" date="2024-10" db="UniProtKB">
        <authorList>
            <consortium name="EnsemblProtists"/>
        </authorList>
    </citation>
    <scope>IDENTIFICATION</scope>
</reference>
<evidence type="ECO:0000313" key="1">
    <source>
        <dbReference type="EnsemblProtists" id="EOD36838"/>
    </source>
</evidence>
<dbReference type="AlphaFoldDB" id="A0A0D3KM53"/>
<evidence type="ECO:0000313" key="2">
    <source>
        <dbReference type="Proteomes" id="UP000013827"/>
    </source>
</evidence>
<protein>
    <submittedName>
        <fullName evidence="1">Uncharacterized protein</fullName>
    </submittedName>
</protein>
<name>A0A0D3KM53_EMIH1</name>
<sequence>MERRLDATARVGLAAAVQDHERRFAGEAGGARCGADRAARADRRQQLAARRQPAAGALPLLVAPLPLAAGVTRRRGHPAAAAKERAVLRAAIFAPLPPPRCAPDRLHRGHPSRAPVSRLACCSPAAARRPRCDTSRNAIVP</sequence>
<proteinExistence type="predicted"/>
<dbReference type="Proteomes" id="UP000013827">
    <property type="component" value="Unassembled WGS sequence"/>
</dbReference>
<dbReference type="PaxDb" id="2903-EOD36838"/>
<dbReference type="EnsemblProtists" id="EOD36838">
    <property type="protein sequence ID" value="EOD36838"/>
    <property type="gene ID" value="EMIHUDRAFT_433712"/>
</dbReference>
<keyword evidence="2" id="KW-1185">Reference proteome</keyword>